<organism evidence="9 10">
    <name type="scientific">Nitrococcus mobilis Nb-231</name>
    <dbReference type="NCBI Taxonomy" id="314278"/>
    <lineage>
        <taxon>Bacteria</taxon>
        <taxon>Pseudomonadati</taxon>
        <taxon>Pseudomonadota</taxon>
        <taxon>Gammaproteobacteria</taxon>
        <taxon>Chromatiales</taxon>
        <taxon>Ectothiorhodospiraceae</taxon>
        <taxon>Nitrococcus</taxon>
    </lineage>
</organism>
<comment type="similarity">
    <text evidence="2 7">Belongs to the PqqB family.</text>
</comment>
<dbReference type="UniPathway" id="UPA00539"/>
<evidence type="ECO:0000256" key="2">
    <source>
        <dbReference type="ARBA" id="ARBA00008481"/>
    </source>
</evidence>
<keyword evidence="4 7" id="KW-0813">Transport</keyword>
<accession>A4BR26</accession>
<keyword evidence="5 7" id="KW-0884">PQQ biosynthesis</keyword>
<evidence type="ECO:0000256" key="1">
    <source>
        <dbReference type="ARBA" id="ARBA00004886"/>
    </source>
</evidence>
<evidence type="ECO:0000256" key="5">
    <source>
        <dbReference type="ARBA" id="ARBA00022905"/>
    </source>
</evidence>
<dbReference type="SUPFAM" id="SSF56281">
    <property type="entry name" value="Metallo-hydrolase/oxidoreductase"/>
    <property type="match status" value="1"/>
</dbReference>
<dbReference type="Proteomes" id="UP000003374">
    <property type="component" value="Unassembled WGS sequence"/>
</dbReference>
<proteinExistence type="inferred from homology"/>
<reference evidence="9 10" key="1">
    <citation type="submission" date="2006-02" db="EMBL/GenBank/DDBJ databases">
        <authorList>
            <person name="Waterbury J."/>
            <person name="Ferriera S."/>
            <person name="Johnson J."/>
            <person name="Kravitz S."/>
            <person name="Halpern A."/>
            <person name="Remington K."/>
            <person name="Beeson K."/>
            <person name="Tran B."/>
            <person name="Rogers Y.-H."/>
            <person name="Friedman R."/>
            <person name="Venter J.C."/>
        </authorList>
    </citation>
    <scope>NUCLEOTIDE SEQUENCE [LARGE SCALE GENOMIC DNA]</scope>
    <source>
        <strain evidence="9 10">Nb-231</strain>
    </source>
</reference>
<gene>
    <name evidence="7" type="primary">pqqB</name>
    <name evidence="9" type="ORF">NB231_06546</name>
</gene>
<comment type="pathway">
    <text evidence="1 7">Cofactor biosynthesis; pyrroloquinoline quinone biosynthesis.</text>
</comment>
<dbReference type="GO" id="GO:0018189">
    <property type="term" value="P:pyrroloquinoline quinone biosynthetic process"/>
    <property type="evidence" value="ECO:0007669"/>
    <property type="project" value="UniProtKB-UniRule"/>
</dbReference>
<evidence type="ECO:0000256" key="6">
    <source>
        <dbReference type="ARBA" id="ARBA00030966"/>
    </source>
</evidence>
<dbReference type="EMBL" id="AAOF01000005">
    <property type="protein sequence ID" value="EAR22026.1"/>
    <property type="molecule type" value="Genomic_DNA"/>
</dbReference>
<dbReference type="NCBIfam" id="TIGR02108">
    <property type="entry name" value="PQQ_syn_pqqB"/>
    <property type="match status" value="1"/>
</dbReference>
<keyword evidence="10" id="KW-1185">Reference proteome</keyword>
<dbReference type="Gene3D" id="3.60.15.10">
    <property type="entry name" value="Ribonuclease Z/Hydroxyacylglutathione hydrolase-like"/>
    <property type="match status" value="1"/>
</dbReference>
<comment type="caution">
    <text evidence="9">The sequence shown here is derived from an EMBL/GenBank/DDBJ whole genome shotgun (WGS) entry which is preliminary data.</text>
</comment>
<dbReference type="InterPro" id="IPR001279">
    <property type="entry name" value="Metallo-B-lactamas"/>
</dbReference>
<feature type="domain" description="Metallo-beta-lactamase" evidence="8">
    <location>
        <begin position="2"/>
        <end position="219"/>
    </location>
</feature>
<dbReference type="HAMAP" id="MF_00653">
    <property type="entry name" value="PQQ_syn_PqqB"/>
    <property type="match status" value="1"/>
</dbReference>
<protein>
    <recommendedName>
        <fullName evidence="3 7">Coenzyme PQQ synthesis protein B</fullName>
    </recommendedName>
    <alternativeName>
        <fullName evidence="6 7">Pyrroloquinoline quinone biosynthesis protein B</fullName>
    </alternativeName>
</protein>
<dbReference type="Pfam" id="PF12706">
    <property type="entry name" value="Lactamase_B_2"/>
    <property type="match status" value="1"/>
</dbReference>
<comment type="function">
    <text evidence="7">May be involved in the transport of PQQ or its precursor to the periplasm.</text>
</comment>
<dbReference type="STRING" id="314278.NB231_06546"/>
<dbReference type="AlphaFoldDB" id="A4BR26"/>
<evidence type="ECO:0000256" key="3">
    <source>
        <dbReference type="ARBA" id="ARBA00015084"/>
    </source>
</evidence>
<evidence type="ECO:0000313" key="10">
    <source>
        <dbReference type="Proteomes" id="UP000003374"/>
    </source>
</evidence>
<dbReference type="InterPro" id="IPR036866">
    <property type="entry name" value="RibonucZ/Hydroxyglut_hydro"/>
</dbReference>
<dbReference type="eggNOG" id="COG1235">
    <property type="taxonomic scope" value="Bacteria"/>
</dbReference>
<name>A4BR26_9GAMM</name>
<evidence type="ECO:0000256" key="4">
    <source>
        <dbReference type="ARBA" id="ARBA00022448"/>
    </source>
</evidence>
<evidence type="ECO:0000313" key="9">
    <source>
        <dbReference type="EMBL" id="EAR22026.1"/>
    </source>
</evidence>
<evidence type="ECO:0000256" key="7">
    <source>
        <dbReference type="HAMAP-Rule" id="MF_00653"/>
    </source>
</evidence>
<dbReference type="HOGENOM" id="CLU_061120_0_0_6"/>
<evidence type="ECO:0000259" key="8">
    <source>
        <dbReference type="Pfam" id="PF12706"/>
    </source>
</evidence>
<dbReference type="InterPro" id="IPR011842">
    <property type="entry name" value="PQQ_synth_PqqB"/>
</dbReference>
<sequence length="252" mass="27676">MLVNASPDLRQQLTRTPLLQPARASRDTGIQAVILIDSQLDHTSGLLTLREGKRLPLYTTAAVYQDLTGAFPLVRVLEHYCGSSWHEIPLHGRGFTVAEIPGLEFQAIPLASKAPPYCPQHSTPRPGETIGLLVRDPVTGGTIFYAPGIGRIEPRLVSTLAQADCVLLDGTFWSEDEMQRLGVGKKRAADMGHLPLNGPGGLLELLRGLKVKRKILIHINNTNPILDDDSPERQQLAREGIELAWDGMHLRL</sequence>